<sequence>MAMPKLGPVLKDISPYNDSESGFVSDFWETMVGCRPPSSVNGLINNTKTCSGSEKVDYSNKFFDVTQLRVAYNVYQAVYAIAHALHQVMFCEEPGTNASKLCLSVLQITPKLVSEQLKKVHFVDAFGEVVFFDKNGDPPASYEVINWQLREGQVQHIGVGHFSTTANGKYELVLNEDMIVWRTGIYQTPKAVCSEICPQGTRKAQIRGLPLCCFDCIPCADGSISNTTGATDCITCPEEYWSNERKDNCIMKITEFLSHTETMGIVLIAVSLFGACLTFSTMVIFIHFRDTPIVKANNSELSLLLLLSLIFCFLCPLTFIGEPTVWSCMLRHIAFGITFALCISCILGKTIVVVTAFRATLPGNNVAGNFGPLQQRAIVCSCTAVQIVTCIIWLNVAPPFPDKVFEQRSKKIILECNTGSDAAFYAVLGYIGLLAIVCLVLAFLARKLPDNFNEAKFIAFSMLIFCAVWITFIPAYVSSPGKYTVAVEIFAILSSAFGLLFSIFTPKCYIILIKPERNTRKHVMGKK</sequence>
<gene>
    <name evidence="15" type="primary">LOC124627838</name>
</gene>
<dbReference type="Gene3D" id="2.10.50.30">
    <property type="entry name" value="GPCR, family 3, nine cysteines domain"/>
    <property type="match status" value="1"/>
</dbReference>
<dbReference type="InterPro" id="IPR004073">
    <property type="entry name" value="GPCR_3_vmron_rcpt_2"/>
</dbReference>
<dbReference type="FunFam" id="2.10.50.30:FF:000002">
    <property type="entry name" value="Vomeronasal 2 receptor, h1"/>
    <property type="match status" value="1"/>
</dbReference>
<dbReference type="PANTHER" id="PTHR24061:SF519">
    <property type="entry name" value="EXTRACELLULAR CALCIUM-SENSING RECEPTOR-LIKE"/>
    <property type="match status" value="1"/>
</dbReference>
<dbReference type="InterPro" id="IPR000068">
    <property type="entry name" value="GPCR_3_Ca_sens_rcpt-rel"/>
</dbReference>
<dbReference type="PRINTS" id="PR00248">
    <property type="entry name" value="GPCRMGR"/>
</dbReference>
<dbReference type="KEGG" id="ipu:124627838"/>
<dbReference type="InterPro" id="IPR038550">
    <property type="entry name" value="GPCR_3_9-Cys_sf"/>
</dbReference>
<evidence type="ECO:0000259" key="13">
    <source>
        <dbReference type="PROSITE" id="PS50259"/>
    </source>
</evidence>
<feature type="transmembrane region" description="Helical" evidence="12">
    <location>
        <begin position="422"/>
        <end position="445"/>
    </location>
</feature>
<feature type="transmembrane region" description="Helical" evidence="12">
    <location>
        <begin position="300"/>
        <end position="321"/>
    </location>
</feature>
<dbReference type="CDD" id="cd15283">
    <property type="entry name" value="7tmC_V2R_pheromone"/>
    <property type="match status" value="1"/>
</dbReference>
<protein>
    <submittedName>
        <fullName evidence="15">Extracellular calcium-sensing receptor-like</fullName>
    </submittedName>
</protein>
<dbReference type="InterPro" id="IPR017978">
    <property type="entry name" value="GPCR_3_C"/>
</dbReference>
<dbReference type="Pfam" id="PF00003">
    <property type="entry name" value="7tm_3"/>
    <property type="match status" value="1"/>
</dbReference>
<comment type="similarity">
    <text evidence="2">Belongs to the G-protein coupled receptor 3 family.</text>
</comment>
<feature type="domain" description="G-protein coupled receptors family 3 profile" evidence="13">
    <location>
        <begin position="263"/>
        <end position="527"/>
    </location>
</feature>
<dbReference type="PROSITE" id="PS00981">
    <property type="entry name" value="G_PROTEIN_RECEP_F3_3"/>
    <property type="match status" value="1"/>
</dbReference>
<evidence type="ECO:0000256" key="5">
    <source>
        <dbReference type="ARBA" id="ARBA00022729"/>
    </source>
</evidence>
<reference evidence="14" key="1">
    <citation type="journal article" date="2016" name="Nat. Commun.">
        <title>The channel catfish genome sequence provides insights into the evolution of scale formation in teleosts.</title>
        <authorList>
            <person name="Liu Z."/>
            <person name="Liu S."/>
            <person name="Yao J."/>
            <person name="Bao L."/>
            <person name="Zhang J."/>
            <person name="Li Y."/>
            <person name="Jiang C."/>
            <person name="Sun L."/>
            <person name="Wang R."/>
            <person name="Zhang Y."/>
            <person name="Zhou T."/>
            <person name="Zeng Q."/>
            <person name="Fu Q."/>
            <person name="Gao S."/>
            <person name="Li N."/>
            <person name="Koren S."/>
            <person name="Jiang Y."/>
            <person name="Zimin A."/>
            <person name="Xu P."/>
            <person name="Phillippy A.M."/>
            <person name="Geng X."/>
            <person name="Song L."/>
            <person name="Sun F."/>
            <person name="Li C."/>
            <person name="Wang X."/>
            <person name="Chen A."/>
            <person name="Jin Y."/>
            <person name="Yuan Z."/>
            <person name="Yang Y."/>
            <person name="Tan S."/>
            <person name="Peatman E."/>
            <person name="Lu J."/>
            <person name="Qin Z."/>
            <person name="Dunham R."/>
            <person name="Li Z."/>
            <person name="Sonstegard T."/>
            <person name="Feng J."/>
            <person name="Danzmann R.G."/>
            <person name="Schroeder S."/>
            <person name="Scheffler B."/>
            <person name="Duke M.V."/>
            <person name="Ballard L."/>
            <person name="Kucuktas H."/>
            <person name="Kaltenboeck L."/>
            <person name="Liu H."/>
            <person name="Armbruster J."/>
            <person name="Xie Y."/>
            <person name="Kirby M.L."/>
            <person name="Tian Y."/>
            <person name="Flanagan M.E."/>
            <person name="Mu W."/>
            <person name="Waldbieser G.C."/>
        </authorList>
    </citation>
    <scope>NUCLEOTIDE SEQUENCE [LARGE SCALE GENOMIC DNA]</scope>
    <source>
        <strain evidence="14">SDA103</strain>
    </source>
</reference>
<dbReference type="OrthoDB" id="5984008at2759"/>
<dbReference type="Pfam" id="PF07562">
    <property type="entry name" value="NCD3G"/>
    <property type="match status" value="1"/>
</dbReference>
<dbReference type="RefSeq" id="XP_053534299.1">
    <property type="nucleotide sequence ID" value="XM_053678324.1"/>
</dbReference>
<dbReference type="InterPro" id="IPR001828">
    <property type="entry name" value="ANF_lig-bd_rcpt"/>
</dbReference>
<evidence type="ECO:0000256" key="2">
    <source>
        <dbReference type="ARBA" id="ARBA00007242"/>
    </source>
</evidence>
<accession>A0A9F7TEC4</accession>
<evidence type="ECO:0000256" key="10">
    <source>
        <dbReference type="ARBA" id="ARBA00023180"/>
    </source>
</evidence>
<evidence type="ECO:0000256" key="4">
    <source>
        <dbReference type="ARBA" id="ARBA00022692"/>
    </source>
</evidence>
<dbReference type="GO" id="GO:0004930">
    <property type="term" value="F:G protein-coupled receptor activity"/>
    <property type="evidence" value="ECO:0007669"/>
    <property type="project" value="UniProtKB-KW"/>
</dbReference>
<dbReference type="AlphaFoldDB" id="A0A9F7TEC4"/>
<keyword evidence="14" id="KW-1185">Reference proteome</keyword>
<dbReference type="PRINTS" id="PR01535">
    <property type="entry name" value="VOMERONASL2R"/>
</dbReference>
<evidence type="ECO:0000313" key="15">
    <source>
        <dbReference type="RefSeq" id="XP_053534299.1"/>
    </source>
</evidence>
<evidence type="ECO:0000256" key="3">
    <source>
        <dbReference type="ARBA" id="ARBA00022475"/>
    </source>
</evidence>
<feature type="transmembrane region" description="Helical" evidence="12">
    <location>
        <begin position="489"/>
        <end position="512"/>
    </location>
</feature>
<keyword evidence="4 12" id="KW-0812">Transmembrane</keyword>
<keyword evidence="6 12" id="KW-1133">Transmembrane helix</keyword>
<dbReference type="PROSITE" id="PS50259">
    <property type="entry name" value="G_PROTEIN_RECEP_F3_4"/>
    <property type="match status" value="1"/>
</dbReference>
<feature type="transmembrane region" description="Helical" evidence="12">
    <location>
        <begin position="263"/>
        <end position="288"/>
    </location>
</feature>
<evidence type="ECO:0000256" key="11">
    <source>
        <dbReference type="ARBA" id="ARBA00023224"/>
    </source>
</evidence>
<dbReference type="GO" id="GO:0005886">
    <property type="term" value="C:plasma membrane"/>
    <property type="evidence" value="ECO:0007669"/>
    <property type="project" value="UniProtKB-SubCell"/>
</dbReference>
<keyword evidence="9" id="KW-0675">Receptor</keyword>
<evidence type="ECO:0000256" key="7">
    <source>
        <dbReference type="ARBA" id="ARBA00023040"/>
    </source>
</evidence>
<keyword evidence="5" id="KW-0732">Signal</keyword>
<organism evidence="14 15">
    <name type="scientific">Ictalurus punctatus</name>
    <name type="common">Channel catfish</name>
    <name type="synonym">Silurus punctatus</name>
    <dbReference type="NCBI Taxonomy" id="7998"/>
    <lineage>
        <taxon>Eukaryota</taxon>
        <taxon>Metazoa</taxon>
        <taxon>Chordata</taxon>
        <taxon>Craniata</taxon>
        <taxon>Vertebrata</taxon>
        <taxon>Euteleostomi</taxon>
        <taxon>Actinopterygii</taxon>
        <taxon>Neopterygii</taxon>
        <taxon>Teleostei</taxon>
        <taxon>Ostariophysi</taxon>
        <taxon>Siluriformes</taxon>
        <taxon>Ictaluridae</taxon>
        <taxon>Ictalurus</taxon>
    </lineage>
</organism>
<dbReference type="PANTHER" id="PTHR24061">
    <property type="entry name" value="CALCIUM-SENSING RECEPTOR-RELATED"/>
    <property type="match status" value="1"/>
</dbReference>
<keyword evidence="8 12" id="KW-0472">Membrane</keyword>
<feature type="transmembrane region" description="Helical" evidence="12">
    <location>
        <begin position="333"/>
        <end position="357"/>
    </location>
</feature>
<dbReference type="SUPFAM" id="SSF53822">
    <property type="entry name" value="Periplasmic binding protein-like I"/>
    <property type="match status" value="1"/>
</dbReference>
<dbReference type="InterPro" id="IPR028082">
    <property type="entry name" value="Peripla_BP_I"/>
</dbReference>
<evidence type="ECO:0000256" key="6">
    <source>
        <dbReference type="ARBA" id="ARBA00022989"/>
    </source>
</evidence>
<dbReference type="InterPro" id="IPR011500">
    <property type="entry name" value="GPCR_3_9-Cys_dom"/>
</dbReference>
<comment type="subcellular location">
    <subcellularLocation>
        <location evidence="1">Cell membrane</location>
        <topology evidence="1">Multi-pass membrane protein</topology>
    </subcellularLocation>
</comment>
<name>A0A9F7TEC4_ICTPU</name>
<evidence type="ECO:0000256" key="12">
    <source>
        <dbReference type="SAM" id="Phobius"/>
    </source>
</evidence>
<dbReference type="Pfam" id="PF01094">
    <property type="entry name" value="ANF_receptor"/>
    <property type="match status" value="1"/>
</dbReference>
<feature type="transmembrane region" description="Helical" evidence="12">
    <location>
        <begin position="377"/>
        <end position="396"/>
    </location>
</feature>
<dbReference type="InterPro" id="IPR017979">
    <property type="entry name" value="GPCR_3_CS"/>
</dbReference>
<keyword evidence="10" id="KW-0325">Glycoprotein</keyword>
<dbReference type="Gene3D" id="3.40.50.2300">
    <property type="match status" value="2"/>
</dbReference>
<proteinExistence type="inferred from homology"/>
<dbReference type="GeneID" id="124627838"/>
<dbReference type="Proteomes" id="UP000221080">
    <property type="component" value="Chromosome 4"/>
</dbReference>
<feature type="transmembrane region" description="Helical" evidence="12">
    <location>
        <begin position="457"/>
        <end position="477"/>
    </location>
</feature>
<keyword evidence="11" id="KW-0807">Transducer</keyword>
<keyword evidence="7" id="KW-0297">G-protein coupled receptor</keyword>
<reference evidence="15" key="2">
    <citation type="submission" date="2025-08" db="UniProtKB">
        <authorList>
            <consortium name="RefSeq"/>
        </authorList>
    </citation>
    <scope>IDENTIFICATION</scope>
    <source>
        <tissue evidence="15">Blood</tissue>
    </source>
</reference>
<evidence type="ECO:0000313" key="14">
    <source>
        <dbReference type="Proteomes" id="UP000221080"/>
    </source>
</evidence>
<dbReference type="InterPro" id="IPR000337">
    <property type="entry name" value="GPCR_3"/>
</dbReference>
<evidence type="ECO:0000256" key="9">
    <source>
        <dbReference type="ARBA" id="ARBA00023170"/>
    </source>
</evidence>
<keyword evidence="3" id="KW-1003">Cell membrane</keyword>
<evidence type="ECO:0000256" key="8">
    <source>
        <dbReference type="ARBA" id="ARBA00023136"/>
    </source>
</evidence>
<evidence type="ECO:0000256" key="1">
    <source>
        <dbReference type="ARBA" id="ARBA00004651"/>
    </source>
</evidence>